<accession>A0A5R8QFJ2</accession>
<proteinExistence type="predicted"/>
<organism evidence="3 4">
    <name type="scientific">Culicoidibacter larvae</name>
    <dbReference type="NCBI Taxonomy" id="2579976"/>
    <lineage>
        <taxon>Bacteria</taxon>
        <taxon>Bacillati</taxon>
        <taxon>Bacillota</taxon>
        <taxon>Culicoidibacteria</taxon>
        <taxon>Culicoidibacterales</taxon>
        <taxon>Culicoidibacteraceae</taxon>
        <taxon>Culicoidibacter</taxon>
    </lineage>
</organism>
<dbReference type="InterPro" id="IPR003961">
    <property type="entry name" value="FN3_dom"/>
</dbReference>
<comment type="caution">
    <text evidence="3">The sequence shown here is derived from an EMBL/GenBank/DDBJ whole genome shotgun (WGS) entry which is preliminary data.</text>
</comment>
<gene>
    <name evidence="3" type="ORF">FEZ08_03845</name>
</gene>
<keyword evidence="4" id="KW-1185">Reference proteome</keyword>
<evidence type="ECO:0000259" key="2">
    <source>
        <dbReference type="SMART" id="SM00060"/>
    </source>
</evidence>
<feature type="compositionally biased region" description="Low complexity" evidence="1">
    <location>
        <begin position="241"/>
        <end position="271"/>
    </location>
</feature>
<evidence type="ECO:0000256" key="1">
    <source>
        <dbReference type="SAM" id="MobiDB-lite"/>
    </source>
</evidence>
<dbReference type="InParanoid" id="A0A5R8QFJ2"/>
<feature type="region of interest" description="Disordered" evidence="1">
    <location>
        <begin position="234"/>
        <end position="279"/>
    </location>
</feature>
<feature type="domain" description="Fibronectin type-III" evidence="2">
    <location>
        <begin position="1506"/>
        <end position="1600"/>
    </location>
</feature>
<dbReference type="RefSeq" id="WP_138190395.1">
    <property type="nucleotide sequence ID" value="NZ_VBWP01000002.1"/>
</dbReference>
<evidence type="ECO:0000313" key="4">
    <source>
        <dbReference type="Proteomes" id="UP000306912"/>
    </source>
</evidence>
<evidence type="ECO:0000313" key="3">
    <source>
        <dbReference type="EMBL" id="TLG76758.1"/>
    </source>
</evidence>
<sequence length="1908" mass="208447">MRKILLAVVAGLVVISTLIGVSVLLNYNSYYIVNDAGYTYDENGEAVVFAAKAEYNPLSLDNKAVLIDGNKVANIDAAKTLFLEDGKMQTLNKSVVIVNKNQLDEVPTKSYYNGNPQIGYSIENAAGEVLHQVPQGTIVKLAEGRYLILDRVSLTNDNGYSKQLGDNILVAVDENKMVRLYHEQSYDETVSEQMYISMENNRCRFELSSEMLVCDDANESIDLRAIKVELDDDAQVREPLSSENKTTENNNKSSNNNTNNDSGSSNADTNSQEQASQDDVDKINDLIETINEASNMQNFIVPVVSVQAKTTENAIYGQASIIDTNSRLTKLSAELYDESGNLIAQKDLDYKNEHVDFDFTALDYLKKYELVVSGSYTNAENKQQAVTFYRKTLYTEALQLNGEVVGRTADSLTIKLSADTIPNGLEQLVLQYRTNSGLSSTPQTVSVNVNDLKASGSTEVTLSGLNSNESYIVEMNQLIINGQNLTSSSWYLVASTLKQLPEVKDLEIKYDGASNLLSIVAKSITDPDEAITSIRYVSYLKAEYEALGREATEYASATMSGSQKYSSVQVYRTENMVEGEYIVVGYVIGNDGEKDFELVTEPSNSIIIGIKQAPSGVIQLDEAGASWIRVNYEIFDVDDTIISNVWNYPVLQIYNVDGAGNIVGNPVQTIRIPDSVLSSATKAGSVEFTELKSLTSYKAVIRTSYSLGGDSPDMVDQIIATSAEMRTTKVATLNATITLTASHLDSADVNVQFSVADVAIDDLQLRQAKLQVYAADGLTAIGEPIVLDDDIPSLVSSLGAAYNLPGLSPNTDYKVKVIEVRDAGNNNIPIVGELSFKTLKRQPIADQVLLNYDADAAELGALASNSATGGAITDVDVAANKIIYNIYRADDRATVLKTITVNGSSISDYAVFNLLNAELGRGYEYVVEAVVVWNDNYNEHSFSLFSDSIRVEKESPKAEYMFLTKTATEVSVLVRVSDPESTIYNNSMVVKSNGSSYPVAVGDTVLSIPVTNSLQTLVTEGDYRIVDTDAPTHATFTQAYLAADTQLTPSLSSVLTYNDKAMVSTFSAGSSTAQYTLLSEYELFKKDAAVSSYQQIQSGANSFNAVSMSLPLDDIWMDNSYDLTSKTTLHYVENYFDFNNFSGSFYISSDDYTKYVASTGGKVAMNSSLLQSAVYQVSGGTYNPANGNITGVKLQNAATGKYMNITPQLVDSSEVAGVFNFIRQSNGAYVAQINNRYIDFTTGATTTLDAATKVMFYSVAQTSISEEHAMVTPALNKPVISGTNLQVYDKSVKLDISGTDVDKTLVKVDSNGNKLYLEAYLPGGTTPVTSVQINNFPVNGVTLSGLSPDVEYEIRIVGTYDLLAGDGPVEEIFYNETVRTERSMPVMNSTGYTWVLSCGSRTTSASVNYTDESNVLTDIEYVWYEDTGITYTPSDLIAMDSQLSAKTPVTTYSNMGTTFSMAMFENSIQQYRTNGSTSKTYIVAAYMNTSLPQAPRFLANVNKVTVTPPTMSYTLLNTAFSTNSASFQFTFNDPNGYLTCAMPKQFSYRLKDANGTIIESGSFSSSKTSDSWSKEFTGLSPKTTYTFEIVSQYDNLDGNGVRAWIPRQTVTTLDEYVKANSPVMIYDSSNKTATTNVGGLNQGSSQIRNIKMELYYWKDYGTSTEEKILVTTNPVTVPGSYPATVSSNFNLSGQPEGIYFTKFVVEYYIPDTMETRTYESTSIAVYHTNAARSLMSLQRNNAVLTMNTDTSELTDDSYQVVLLNDQSEVLEQREVAKEDLAEVAMNLEEPSVAYAVNIVDGQKNIVAQAQYDNQLNVVYASNNDDGTIRIESPALNGADSELTITAERTDLSVIEQIQSLFGANFSETVQAPKAKLSEGIVVNGTTEGTKLIIIDNKTGQSLDVITLD</sequence>
<dbReference type="EMBL" id="VBWP01000002">
    <property type="protein sequence ID" value="TLG76758.1"/>
    <property type="molecule type" value="Genomic_DNA"/>
</dbReference>
<reference evidence="3 4" key="1">
    <citation type="submission" date="2019-05" db="EMBL/GenBank/DDBJ databases">
        <title>Culicoidintestinum kansasii gen. nov., sp. nov. from the gastrointestinal tract of the biting midge, Culicoides sonorensis.</title>
        <authorList>
            <person name="Neupane S."/>
            <person name="Ghosh A."/>
            <person name="Gunther S."/>
            <person name="Martin K."/>
            <person name="Zurek L."/>
        </authorList>
    </citation>
    <scope>NUCLEOTIDE SEQUENCE [LARGE SCALE GENOMIC DNA]</scope>
    <source>
        <strain evidence="3 4">CS-1</strain>
    </source>
</reference>
<name>A0A5R8QFJ2_9FIRM</name>
<dbReference type="SMART" id="SM00060">
    <property type="entry name" value="FN3"/>
    <property type="match status" value="3"/>
</dbReference>
<protein>
    <recommendedName>
        <fullName evidence="2">Fibronectin type-III domain-containing protein</fullName>
    </recommendedName>
</protein>
<feature type="domain" description="Fibronectin type-III" evidence="2">
    <location>
        <begin position="733"/>
        <end position="826"/>
    </location>
</feature>
<dbReference type="Proteomes" id="UP000306912">
    <property type="component" value="Unassembled WGS sequence"/>
</dbReference>
<feature type="domain" description="Fibronectin type-III" evidence="2">
    <location>
        <begin position="1278"/>
        <end position="1367"/>
    </location>
</feature>
<dbReference type="OrthoDB" id="2364884at2"/>